<evidence type="ECO:0000256" key="1">
    <source>
        <dbReference type="SAM" id="Phobius"/>
    </source>
</evidence>
<dbReference type="InterPro" id="IPR019430">
    <property type="entry name" value="7TM_GPCR_serpentine_rcpt_Srx"/>
</dbReference>
<dbReference type="Pfam" id="PF10328">
    <property type="entry name" value="7TM_GPCR_Srx"/>
    <property type="match status" value="1"/>
</dbReference>
<reference evidence="3" key="1">
    <citation type="submission" date="2021-06" db="EMBL/GenBank/DDBJ databases">
        <title>Parelaphostrongylus tenuis whole genome reference sequence.</title>
        <authorList>
            <person name="Garwood T.J."/>
            <person name="Larsen P.A."/>
            <person name="Fountain-Jones N.M."/>
            <person name="Garbe J.R."/>
            <person name="Macchietto M.G."/>
            <person name="Kania S.A."/>
            <person name="Gerhold R.W."/>
            <person name="Richards J.E."/>
            <person name="Wolf T.M."/>
        </authorList>
    </citation>
    <scope>NUCLEOTIDE SEQUENCE</scope>
    <source>
        <strain evidence="3">MNPRO001-30</strain>
        <tissue evidence="3">Meninges</tissue>
    </source>
</reference>
<dbReference type="EMBL" id="JAHQIW010003261">
    <property type="protein sequence ID" value="KAJ1357938.1"/>
    <property type="molecule type" value="Genomic_DNA"/>
</dbReference>
<feature type="transmembrane region" description="Helical" evidence="1">
    <location>
        <begin position="177"/>
        <end position="200"/>
    </location>
</feature>
<name>A0AAD5MJN6_PARTN</name>
<accession>A0AAD5MJN6</accession>
<feature type="transmembrane region" description="Helical" evidence="1">
    <location>
        <begin position="91"/>
        <end position="112"/>
    </location>
</feature>
<evidence type="ECO:0000313" key="4">
    <source>
        <dbReference type="Proteomes" id="UP001196413"/>
    </source>
</evidence>
<gene>
    <name evidence="3" type="ORF">KIN20_016213</name>
</gene>
<feature type="transmembrane region" description="Helical" evidence="1">
    <location>
        <begin position="46"/>
        <end position="71"/>
    </location>
</feature>
<feature type="transmembrane region" description="Helical" evidence="1">
    <location>
        <begin position="128"/>
        <end position="152"/>
    </location>
</feature>
<dbReference type="CDD" id="cd00637">
    <property type="entry name" value="7tm_classA_rhodopsin-like"/>
    <property type="match status" value="1"/>
</dbReference>
<dbReference type="SUPFAM" id="SSF81321">
    <property type="entry name" value="Family A G protein-coupled receptor-like"/>
    <property type="match status" value="1"/>
</dbReference>
<feature type="transmembrane region" description="Helical" evidence="1">
    <location>
        <begin position="12"/>
        <end position="34"/>
    </location>
</feature>
<keyword evidence="1" id="KW-1133">Transmembrane helix</keyword>
<sequence length="310" mass="35690">MNKYEYSYHDHFFIFYIVLGSTLLLLNLQAMLVIQRSKCLWILSGYRLIFFGCAADAVNCAVQIVAVVVTLRTPVIHPTTNMFLGALNHGSYSAGCPIILALSVNRLVAVVFPKKMNLMFDRKKTRQILILCWLFGVFTCALCLSGEIRMLWDPCVPKFYYTNESSFVAIFTRTLDLYFGEFVCIASFIIYLTIIVVLLCDRQRIHSVRVELPLLFHSFQVFAISGISLYLWFYSLSDSIHYRHAINSFVIFRFGVAPVSLIITNRTYRRKMFACKHYLLGTTNTVECWAVQPQTNVQGRKKCQSYVTNF</sequence>
<evidence type="ECO:0000313" key="3">
    <source>
        <dbReference type="EMBL" id="KAJ1357938.1"/>
    </source>
</evidence>
<evidence type="ECO:0000259" key="2">
    <source>
        <dbReference type="Pfam" id="PF10328"/>
    </source>
</evidence>
<keyword evidence="1" id="KW-0812">Transmembrane</keyword>
<feature type="domain" description="7TM GPCR serpentine receptor class x (Srx)" evidence="2">
    <location>
        <begin position="56"/>
        <end position="207"/>
    </location>
</feature>
<organism evidence="3 4">
    <name type="scientific">Parelaphostrongylus tenuis</name>
    <name type="common">Meningeal worm</name>
    <dbReference type="NCBI Taxonomy" id="148309"/>
    <lineage>
        <taxon>Eukaryota</taxon>
        <taxon>Metazoa</taxon>
        <taxon>Ecdysozoa</taxon>
        <taxon>Nematoda</taxon>
        <taxon>Chromadorea</taxon>
        <taxon>Rhabditida</taxon>
        <taxon>Rhabditina</taxon>
        <taxon>Rhabditomorpha</taxon>
        <taxon>Strongyloidea</taxon>
        <taxon>Metastrongylidae</taxon>
        <taxon>Parelaphostrongylus</taxon>
    </lineage>
</organism>
<protein>
    <recommendedName>
        <fullName evidence="2">7TM GPCR serpentine receptor class x (Srx) domain-containing protein</fullName>
    </recommendedName>
</protein>
<keyword evidence="1" id="KW-0472">Membrane</keyword>
<dbReference type="Gene3D" id="1.20.1070.10">
    <property type="entry name" value="Rhodopsin 7-helix transmembrane proteins"/>
    <property type="match status" value="1"/>
</dbReference>
<comment type="caution">
    <text evidence="3">The sequence shown here is derived from an EMBL/GenBank/DDBJ whole genome shotgun (WGS) entry which is preliminary data.</text>
</comment>
<feature type="transmembrane region" description="Helical" evidence="1">
    <location>
        <begin position="212"/>
        <end position="233"/>
    </location>
</feature>
<dbReference type="AlphaFoldDB" id="A0AAD5MJN6"/>
<feature type="transmembrane region" description="Helical" evidence="1">
    <location>
        <begin position="245"/>
        <end position="263"/>
    </location>
</feature>
<keyword evidence="4" id="KW-1185">Reference proteome</keyword>
<proteinExistence type="predicted"/>
<dbReference type="Proteomes" id="UP001196413">
    <property type="component" value="Unassembled WGS sequence"/>
</dbReference>